<keyword evidence="2" id="KW-1185">Reference proteome</keyword>
<organism evidence="1 2">
    <name type="scientific">Ambrosiozyma monospora</name>
    <name type="common">Yeast</name>
    <name type="synonym">Endomycopsis monosporus</name>
    <dbReference type="NCBI Taxonomy" id="43982"/>
    <lineage>
        <taxon>Eukaryota</taxon>
        <taxon>Fungi</taxon>
        <taxon>Dikarya</taxon>
        <taxon>Ascomycota</taxon>
        <taxon>Saccharomycotina</taxon>
        <taxon>Pichiomycetes</taxon>
        <taxon>Pichiales</taxon>
        <taxon>Pichiaceae</taxon>
        <taxon>Ambrosiozyma</taxon>
    </lineage>
</organism>
<comment type="caution">
    <text evidence="1">The sequence shown here is derived from an EMBL/GenBank/DDBJ whole genome shotgun (WGS) entry which is preliminary data.</text>
</comment>
<gene>
    <name evidence="1" type="ORF">Amon02_000532500</name>
</gene>
<dbReference type="Proteomes" id="UP001165064">
    <property type="component" value="Unassembled WGS sequence"/>
</dbReference>
<name>A0ACB5T5Q8_AMBMO</name>
<dbReference type="EMBL" id="BSXS01003886">
    <property type="protein sequence ID" value="GME82116.1"/>
    <property type="molecule type" value="Genomic_DNA"/>
</dbReference>
<sequence>MYHESLLNLKLFAETSTTKGAKVAGMSTSNHPLVPFWKAKTVGYGPVSVLDFEEWWRDLDDDGRWREEDGEWCREEEEEWWFGDVDDVWGLLFVVMKLDLDLWFDVNDESELESDSGSDAVDSESEDSSDGLPDTKVVLELCDVDDFDADEGE</sequence>
<proteinExistence type="predicted"/>
<evidence type="ECO:0000313" key="2">
    <source>
        <dbReference type="Proteomes" id="UP001165064"/>
    </source>
</evidence>
<evidence type="ECO:0000313" key="1">
    <source>
        <dbReference type="EMBL" id="GME82116.1"/>
    </source>
</evidence>
<reference evidence="1" key="1">
    <citation type="submission" date="2023-04" db="EMBL/GenBank/DDBJ databases">
        <title>Ambrosiozyma monospora NBRC 10751.</title>
        <authorList>
            <person name="Ichikawa N."/>
            <person name="Sato H."/>
            <person name="Tonouchi N."/>
        </authorList>
    </citation>
    <scope>NUCLEOTIDE SEQUENCE</scope>
    <source>
        <strain evidence="1">NBRC 10751</strain>
    </source>
</reference>
<protein>
    <submittedName>
        <fullName evidence="1">Unnamed protein product</fullName>
    </submittedName>
</protein>
<accession>A0ACB5T5Q8</accession>